<dbReference type="Pfam" id="PF04069">
    <property type="entry name" value="OpuAC"/>
    <property type="match status" value="1"/>
</dbReference>
<dbReference type="InterPro" id="IPR007210">
    <property type="entry name" value="ABC_Gly_betaine_transp_sub-bd"/>
</dbReference>
<dbReference type="GO" id="GO:0043190">
    <property type="term" value="C:ATP-binding cassette (ABC) transporter complex"/>
    <property type="evidence" value="ECO:0007669"/>
    <property type="project" value="InterPro"/>
</dbReference>
<dbReference type="SUPFAM" id="SSF53850">
    <property type="entry name" value="Periplasmic binding protein-like II"/>
    <property type="match status" value="1"/>
</dbReference>
<gene>
    <name evidence="3" type="ORF">CWR43_32385</name>
</gene>
<proteinExistence type="predicted"/>
<evidence type="ECO:0000259" key="2">
    <source>
        <dbReference type="Pfam" id="PF04069"/>
    </source>
</evidence>
<dbReference type="AlphaFoldDB" id="A0A2N0D095"/>
<accession>A0A2N0D095</accession>
<evidence type="ECO:0000313" key="3">
    <source>
        <dbReference type="EMBL" id="PKA39477.1"/>
    </source>
</evidence>
<reference evidence="3 4" key="1">
    <citation type="submission" date="2017-11" db="EMBL/GenBank/DDBJ databases">
        <authorList>
            <person name="Han C.G."/>
        </authorList>
    </citation>
    <scope>NUCLEOTIDE SEQUENCE [LARGE SCALE GENOMIC DNA]</scope>
    <source>
        <strain evidence="3 4">HCNT1</strain>
    </source>
</reference>
<comment type="caution">
    <text evidence="3">The sequence shown here is derived from an EMBL/GenBank/DDBJ whole genome shotgun (WGS) entry which is preliminary data.</text>
</comment>
<dbReference type="GO" id="GO:0022857">
    <property type="term" value="F:transmembrane transporter activity"/>
    <property type="evidence" value="ECO:0007669"/>
    <property type="project" value="InterPro"/>
</dbReference>
<feature type="signal peptide" evidence="1">
    <location>
        <begin position="1"/>
        <end position="24"/>
    </location>
</feature>
<dbReference type="Gene3D" id="3.40.190.10">
    <property type="entry name" value="Periplasmic binding protein-like II"/>
    <property type="match status" value="1"/>
</dbReference>
<sequence>MQKSKKMLPLVAAMLMAVSGFVKAQDVQERKPVVMGQVNLTFYVASAAVVREVLERLGHNLTVVEGNHREIYAKLGNQEVDMLVASWLPHAHGPLQAPIADQLVEAATLYEDARLYWSVPAHVPVSAVRTIDDLKKPDVHARMEKDIVGVGPGSGLMVGSTAIMQQYGLEAAGYTLRVAPPQDWAKKLADASGSGKWIVMPLWQPQYLNAVYPVRVLEDPRGIFGTDRAVVVVRKETWNALPEHTRKVLSRVHLGIPAVTELERQIVVDGKEPQRVAREWMETNAQTVSAWFED</sequence>
<dbReference type="EMBL" id="PIQN01000028">
    <property type="protein sequence ID" value="PKA39477.1"/>
    <property type="molecule type" value="Genomic_DNA"/>
</dbReference>
<evidence type="ECO:0000256" key="1">
    <source>
        <dbReference type="SAM" id="SignalP"/>
    </source>
</evidence>
<dbReference type="RefSeq" id="WP_100773034.1">
    <property type="nucleotide sequence ID" value="NZ_PIQN01000028.1"/>
</dbReference>
<protein>
    <recommendedName>
        <fullName evidence="2">ABC-type glycine betaine transport system substrate-binding domain-containing protein</fullName>
    </recommendedName>
</protein>
<organism evidence="3 4">
    <name type="scientific">Rhizobium sullae</name>
    <name type="common">Rhizobium hedysari</name>
    <dbReference type="NCBI Taxonomy" id="50338"/>
    <lineage>
        <taxon>Bacteria</taxon>
        <taxon>Pseudomonadati</taxon>
        <taxon>Pseudomonadota</taxon>
        <taxon>Alphaproteobacteria</taxon>
        <taxon>Hyphomicrobiales</taxon>
        <taxon>Rhizobiaceae</taxon>
        <taxon>Rhizobium/Agrobacterium group</taxon>
        <taxon>Rhizobium</taxon>
    </lineage>
</organism>
<reference evidence="3 4" key="2">
    <citation type="submission" date="2017-12" db="EMBL/GenBank/DDBJ databases">
        <title>Genome sequence of Rhizobium sullae HCNT1 isolated from Sulla coronaria nodules and featuring peculiar denitrification phenotypes.</title>
        <authorList>
            <person name="De Diego-Diaz B."/>
            <person name="Treu L."/>
            <person name="Campanaro S."/>
            <person name="Da Silva Duarte V."/>
            <person name="Basaglia M."/>
            <person name="Favaro L."/>
            <person name="Casella S."/>
            <person name="Squartini A."/>
        </authorList>
    </citation>
    <scope>NUCLEOTIDE SEQUENCE [LARGE SCALE GENOMIC DNA]</scope>
    <source>
        <strain evidence="3 4">HCNT1</strain>
    </source>
</reference>
<dbReference type="Gene3D" id="3.40.190.100">
    <property type="entry name" value="Glycine betaine-binding periplasmic protein, domain 2"/>
    <property type="match status" value="1"/>
</dbReference>
<name>A0A2N0D095_RHISU</name>
<keyword evidence="1" id="KW-0732">Signal</keyword>
<feature type="chain" id="PRO_5014799853" description="ABC-type glycine betaine transport system substrate-binding domain-containing protein" evidence="1">
    <location>
        <begin position="25"/>
        <end position="294"/>
    </location>
</feature>
<dbReference type="Proteomes" id="UP000232164">
    <property type="component" value="Unassembled WGS sequence"/>
</dbReference>
<feature type="domain" description="ABC-type glycine betaine transport system substrate-binding" evidence="2">
    <location>
        <begin position="31"/>
        <end position="282"/>
    </location>
</feature>
<evidence type="ECO:0000313" key="4">
    <source>
        <dbReference type="Proteomes" id="UP000232164"/>
    </source>
</evidence>